<keyword evidence="2" id="KW-1133">Transmembrane helix</keyword>
<dbReference type="InterPro" id="IPR004509">
    <property type="entry name" value="Competence_ComEA_HhH"/>
</dbReference>
<dbReference type="Proteomes" id="UP000748108">
    <property type="component" value="Unassembled WGS sequence"/>
</dbReference>
<reference evidence="4" key="1">
    <citation type="journal article" date="2021" name="Microbiology">
        <title>Metagenomic Analysis of the Microbial Community in the Underground Coal Fire Area (Kemerovo Region, Russia) Revealed Predominance of Thermophilic Members of the Phyla Deinococcus-thermus, Aquificae, and Firmicutes.</title>
        <authorList>
            <person name="Kadnikov V."/>
            <person name="Mardanov A.V."/>
            <person name="Beletsky A.V."/>
            <person name="Karnachuk O.V."/>
            <person name="Ravin N.V."/>
        </authorList>
    </citation>
    <scope>NUCLEOTIDE SEQUENCE</scope>
    <source>
        <strain evidence="4">RBS10-49</strain>
    </source>
</reference>
<dbReference type="InterPro" id="IPR019554">
    <property type="entry name" value="Soluble_ligand-bd"/>
</dbReference>
<feature type="transmembrane region" description="Helical" evidence="2">
    <location>
        <begin position="82"/>
        <end position="101"/>
    </location>
</feature>
<feature type="domain" description="Helix-hairpin-helix DNA-binding motif class 1" evidence="3">
    <location>
        <begin position="275"/>
        <end position="294"/>
    </location>
</feature>
<comment type="caution">
    <text evidence="4">The sequence shown here is derived from an EMBL/GenBank/DDBJ whole genome shotgun (WGS) entry which is preliminary data.</text>
</comment>
<dbReference type="GO" id="GO:0003677">
    <property type="term" value="F:DNA binding"/>
    <property type="evidence" value="ECO:0007669"/>
    <property type="project" value="UniProtKB-KW"/>
</dbReference>
<feature type="compositionally biased region" description="Low complexity" evidence="1">
    <location>
        <begin position="147"/>
        <end position="157"/>
    </location>
</feature>
<evidence type="ECO:0000259" key="3">
    <source>
        <dbReference type="SMART" id="SM00278"/>
    </source>
</evidence>
<dbReference type="AlphaFoldDB" id="A0A947D432"/>
<feature type="compositionally biased region" description="Low complexity" evidence="1">
    <location>
        <begin position="240"/>
        <end position="258"/>
    </location>
</feature>
<keyword evidence="2" id="KW-0812">Transmembrane</keyword>
<dbReference type="Pfam" id="PF12836">
    <property type="entry name" value="HHH_3"/>
    <property type="match status" value="1"/>
</dbReference>
<feature type="region of interest" description="Disordered" evidence="1">
    <location>
        <begin position="239"/>
        <end position="262"/>
    </location>
</feature>
<dbReference type="SMART" id="SM00278">
    <property type="entry name" value="HhH1"/>
    <property type="match status" value="2"/>
</dbReference>
<feature type="domain" description="Helix-hairpin-helix DNA-binding motif class 1" evidence="3">
    <location>
        <begin position="305"/>
        <end position="324"/>
    </location>
</feature>
<keyword evidence="2" id="KW-0472">Membrane</keyword>
<dbReference type="InterPro" id="IPR051675">
    <property type="entry name" value="Endo/Exo/Phosphatase_dom_1"/>
</dbReference>
<dbReference type="InterPro" id="IPR010994">
    <property type="entry name" value="RuvA_2-like"/>
</dbReference>
<evidence type="ECO:0000313" key="5">
    <source>
        <dbReference type="Proteomes" id="UP000748108"/>
    </source>
</evidence>
<feature type="non-terminal residue" evidence="4">
    <location>
        <position position="1"/>
    </location>
</feature>
<dbReference type="PANTHER" id="PTHR21180:SF32">
    <property type="entry name" value="ENDONUCLEASE_EXONUCLEASE_PHOSPHATASE FAMILY DOMAIN-CONTAINING PROTEIN 1"/>
    <property type="match status" value="1"/>
</dbReference>
<dbReference type="GO" id="GO:0006281">
    <property type="term" value="P:DNA repair"/>
    <property type="evidence" value="ECO:0007669"/>
    <property type="project" value="InterPro"/>
</dbReference>
<dbReference type="SUPFAM" id="SSF47781">
    <property type="entry name" value="RuvA domain 2-like"/>
    <property type="match status" value="1"/>
</dbReference>
<dbReference type="GO" id="GO:0015628">
    <property type="term" value="P:protein secretion by the type II secretion system"/>
    <property type="evidence" value="ECO:0007669"/>
    <property type="project" value="TreeGrafter"/>
</dbReference>
<name>A0A947D432_HYDSH</name>
<dbReference type="Pfam" id="PF10531">
    <property type="entry name" value="SLBB"/>
    <property type="match status" value="1"/>
</dbReference>
<accession>A0A947D432</accession>
<keyword evidence="4" id="KW-0238">DNA-binding</keyword>
<dbReference type="NCBIfam" id="TIGR00426">
    <property type="entry name" value="competence protein ComEA helix-hairpin-helix repeat region"/>
    <property type="match status" value="1"/>
</dbReference>
<dbReference type="Gene3D" id="3.10.560.10">
    <property type="entry name" value="Outer membrane lipoprotein wza domain like"/>
    <property type="match status" value="1"/>
</dbReference>
<gene>
    <name evidence="4" type="ORF">KM312_13590</name>
</gene>
<dbReference type="EMBL" id="JAHHQF010000118">
    <property type="protein sequence ID" value="MBT9283646.1"/>
    <property type="molecule type" value="Genomic_DNA"/>
</dbReference>
<dbReference type="Gene3D" id="1.10.150.280">
    <property type="entry name" value="AF1531-like domain"/>
    <property type="match status" value="1"/>
</dbReference>
<feature type="region of interest" description="Disordered" evidence="1">
    <location>
        <begin position="147"/>
        <end position="173"/>
    </location>
</feature>
<evidence type="ECO:0000313" key="4">
    <source>
        <dbReference type="EMBL" id="MBT9283646.1"/>
    </source>
</evidence>
<dbReference type="PANTHER" id="PTHR21180">
    <property type="entry name" value="ENDONUCLEASE/EXONUCLEASE/PHOSPHATASE FAMILY DOMAIN-CONTAINING PROTEIN 1"/>
    <property type="match status" value="1"/>
</dbReference>
<organism evidence="4 5">
    <name type="scientific">Hydrogenibacillus schlegelii</name>
    <name type="common">Bacillus schlegelii</name>
    <dbReference type="NCBI Taxonomy" id="1484"/>
    <lineage>
        <taxon>Bacteria</taxon>
        <taxon>Bacillati</taxon>
        <taxon>Bacillota</taxon>
        <taxon>Bacilli</taxon>
        <taxon>Bacillales</taxon>
        <taxon>Bacillales Family X. Incertae Sedis</taxon>
        <taxon>Hydrogenibacillus</taxon>
    </lineage>
</organism>
<proteinExistence type="predicted"/>
<sequence>LGGRGLLPAGGIRFVTCGDQTAAEGRGKAGIEEIEKKIGQTVGKGEDGRMRRSITGALPVRAARAAWTAIDRWRRDGRLSELWPYGLLILFVGGYALAAWVGPAFRPADGPGGLVAVPAGFAESPGEEKAAPSGAADEARGAAAEAAVGKAEAASGRAEAEAGRPDASSGRAEAGPEIVVDVKGAVARPGVYRLPAGARVFEALEAAGGLLPEADVDRVNRAAVLADAAVVYVPKKGEAAEAGGSSPVGSPAGSDAGSGAAGGTAKVNLNTADAALLQTLPGIGPTRAQAIIAYREEHGPFRDVTELKNVSGIGPKTLEQLLPYVTVGP</sequence>
<dbReference type="GO" id="GO:0015627">
    <property type="term" value="C:type II protein secretion system complex"/>
    <property type="evidence" value="ECO:0007669"/>
    <property type="project" value="TreeGrafter"/>
</dbReference>
<evidence type="ECO:0000256" key="2">
    <source>
        <dbReference type="SAM" id="Phobius"/>
    </source>
</evidence>
<protein>
    <submittedName>
        <fullName evidence="4">ComEA family DNA-binding protein</fullName>
    </submittedName>
</protein>
<evidence type="ECO:0000256" key="1">
    <source>
        <dbReference type="SAM" id="MobiDB-lite"/>
    </source>
</evidence>
<dbReference type="InterPro" id="IPR003583">
    <property type="entry name" value="Hlx-hairpin-Hlx_DNA-bd_motif"/>
</dbReference>